<sequence>MAKLPTTLKPLSSRAPRLLHPLLHEILRYKVRWVHVDGPAHGEDIRAWLVKELWLIAYAARFIHIVSKAYLMGNKRPSHPKSGSVPKDHVKTMLRIAHHENRNAFHNGDEGLRTEAPNNPVIHLGKQGPLFQWLGLNPMGEAPDVPRAPPPNGEGRALTVV</sequence>
<gene>
    <name evidence="2" type="primary">PH01B001G05.16</name>
</gene>
<proteinExistence type="predicted"/>
<reference evidence="2" key="1">
    <citation type="submission" date="2012-05" db="EMBL/GenBank/DDBJ databases">
        <authorList>
            <person name="Han B."/>
            <person name="Lu Y."/>
            <person name="Feng Q."/>
            <person name="Zhao Q."/>
            <person name="Lu T.T."/>
            <person name="Li Y."/>
            <person name="Liu K.Y."/>
            <person name="Huang X.H."/>
            <person name="Fan D.L."/>
            <person name="Weng Q.J."/>
            <person name="Zhang L."/>
            <person name="Lu Y.Q."/>
            <person name="Guo Y.L."/>
            <person name="Li W.J."/>
            <person name="Zhou C.C."/>
            <person name="Lu H.Y."/>
            <person name="Huang T."/>
            <person name="Zhu C.R."/>
            <person name="Zhao Y."/>
            <person name="Hu T."/>
            <person name="Yao N."/>
        </authorList>
    </citation>
    <scope>NUCLEOTIDE SEQUENCE</scope>
</reference>
<evidence type="ECO:0000256" key="1">
    <source>
        <dbReference type="SAM" id="MobiDB-lite"/>
    </source>
</evidence>
<dbReference type="AlphaFoldDB" id="L0P3M9"/>
<organism evidence="2">
    <name type="scientific">Phyllostachys edulis</name>
    <name type="common">Tortoise shell bamboo</name>
    <name type="synonym">Bambusa edulis</name>
    <dbReference type="NCBI Taxonomy" id="38705"/>
    <lineage>
        <taxon>Eukaryota</taxon>
        <taxon>Viridiplantae</taxon>
        <taxon>Streptophyta</taxon>
        <taxon>Embryophyta</taxon>
        <taxon>Tracheophyta</taxon>
        <taxon>Spermatophyta</taxon>
        <taxon>Magnoliopsida</taxon>
        <taxon>Liliopsida</taxon>
        <taxon>Poales</taxon>
        <taxon>Poaceae</taxon>
        <taxon>BOP clade</taxon>
        <taxon>Bambusoideae</taxon>
        <taxon>Arundinarodae</taxon>
        <taxon>Arundinarieae</taxon>
        <taxon>Arundinariinae</taxon>
        <taxon>Phyllostachys</taxon>
    </lineage>
</organism>
<evidence type="ECO:0000313" key="2">
    <source>
        <dbReference type="EMBL" id="CCI55293.1"/>
    </source>
</evidence>
<feature type="region of interest" description="Disordered" evidence="1">
    <location>
        <begin position="141"/>
        <end position="161"/>
    </location>
</feature>
<name>L0P3M9_PHYED</name>
<dbReference type="EMBL" id="FO203436">
    <property type="protein sequence ID" value="CCI55293.1"/>
    <property type="molecule type" value="Genomic_DNA"/>
</dbReference>
<accession>L0P3M9</accession>
<protein>
    <submittedName>
        <fullName evidence="2">PH01B001G05.16 protein</fullName>
    </submittedName>
</protein>